<comment type="catalytic activity">
    <reaction evidence="5">
        <text>O-phospho-L-tyrosyl-[protein] + H2O = L-tyrosyl-[protein] + phosphate</text>
        <dbReference type="Rhea" id="RHEA:10684"/>
        <dbReference type="Rhea" id="RHEA-COMP:10136"/>
        <dbReference type="Rhea" id="RHEA-COMP:20101"/>
        <dbReference type="ChEBI" id="CHEBI:15377"/>
        <dbReference type="ChEBI" id="CHEBI:43474"/>
        <dbReference type="ChEBI" id="CHEBI:46858"/>
        <dbReference type="ChEBI" id="CHEBI:61978"/>
        <dbReference type="EC" id="3.1.3.48"/>
    </reaction>
</comment>
<evidence type="ECO:0000256" key="7">
    <source>
        <dbReference type="SAM" id="SignalP"/>
    </source>
</evidence>
<proteinExistence type="inferred from homology"/>
<keyword evidence="10" id="KW-1185">Reference proteome</keyword>
<dbReference type="InterPro" id="IPR050348">
    <property type="entry name" value="Protein-Tyr_Phosphatase"/>
</dbReference>
<dbReference type="GO" id="GO:0004725">
    <property type="term" value="F:protein tyrosine phosphatase activity"/>
    <property type="evidence" value="ECO:0007669"/>
    <property type="project" value="UniProtKB-EC"/>
</dbReference>
<dbReference type="InterPro" id="IPR016130">
    <property type="entry name" value="Tyr_Pase_AS"/>
</dbReference>
<keyword evidence="6" id="KW-1133">Transmembrane helix</keyword>
<keyword evidence="3" id="KW-0378">Hydrolase</keyword>
<dbReference type="Pfam" id="PF00102">
    <property type="entry name" value="Y_phosphatase"/>
    <property type="match status" value="3"/>
</dbReference>
<reference evidence="11" key="1">
    <citation type="submission" date="2025-08" db="UniProtKB">
        <authorList>
            <consortium name="RefSeq"/>
        </authorList>
    </citation>
    <scope>IDENTIFICATION</scope>
    <source>
        <tissue evidence="11">Whole sample</tissue>
    </source>
</reference>
<evidence type="ECO:0000259" key="8">
    <source>
        <dbReference type="PROSITE" id="PS50055"/>
    </source>
</evidence>
<organism evidence="10 11">
    <name type="scientific">Crassostrea virginica</name>
    <name type="common">Eastern oyster</name>
    <dbReference type="NCBI Taxonomy" id="6565"/>
    <lineage>
        <taxon>Eukaryota</taxon>
        <taxon>Metazoa</taxon>
        <taxon>Spiralia</taxon>
        <taxon>Lophotrochozoa</taxon>
        <taxon>Mollusca</taxon>
        <taxon>Bivalvia</taxon>
        <taxon>Autobranchia</taxon>
        <taxon>Pteriomorphia</taxon>
        <taxon>Ostreida</taxon>
        <taxon>Ostreoidea</taxon>
        <taxon>Ostreidae</taxon>
        <taxon>Crassostrea</taxon>
    </lineage>
</organism>
<gene>
    <name evidence="11" type="primary">LOC111117112</name>
</gene>
<evidence type="ECO:0000256" key="2">
    <source>
        <dbReference type="ARBA" id="ARBA00013064"/>
    </source>
</evidence>
<feature type="domain" description="Tyrosine-protein phosphatase" evidence="8">
    <location>
        <begin position="1329"/>
        <end position="1539"/>
    </location>
</feature>
<sequence>MSTSYFLIFVCGFISFHPTIALENLARNQELSGDPKQSSSYSNLYHAANAVNGKFEDEGEANACSFTIGNIAYRKARWKLPLTKLCNVAYLQIFFRSSTVNRHIGFSVHVFNDSTFVPPSTGSETIVFTQDTTTCPNQVMNISVNRLTKGIALYNVKEPAITTPCTGYTIFANIEICEVQVFGCFGENFGMGCQRCDSKCLNSHCDAFNGACIYGCSNPRKIAPDCTTCIPGYYGKDCNQTCGQCQGVEPCNSSSGECSEGCLDNWTGFRCDRCQDGFYGRDCNMLCNKCKIGTFCDDVTGDCPEGCEDKWKGSKCDKENSGSGVIIGVTLGTISVGIIFLVVFMFLYIRWRQCKNPGSKGVLFSRFDMGKDDVKNIETEYVNISASAAEFCPFQEQHSDENTYTNVADTSITINVNELQFVIEEKSKSEPNAFYKEYKRLPAEDMTRCQVSQLPDNKMKNRFKTTFPYDHSRVVLKEQWKDSDKDYINANYIKDFKDEKRYIATQENLAHNQELRGVPTQSTSYPYRYFAKNAVNGKFENETEVIACSFTVGSYKYTRAWWKLPLTELCNVAYLRIFFRSSSCFGENFGMGCQRCDSKCFNSHCDAFNGACIYGCSNPRKIAPDCTTCIPGYYGNDCNQTCGQCQGVEPCNSSSGECSEGCLDNWTGFRCDRCQDGYYGRDCNMLCNKCKIGTFCDDVTGDCPEGCEDKWKGSKCDTCQNEYYGKDCEFTCGKCQNKSRCDNMTGNCQFGCQDNWQGLLCKECKGGFYGAECTQRCGRCQNESVCNNITGDCSQGCDEHWNGSRCDECIDGLHGQNCTEPCGNCKHGTICNHITGVCKEGCDKYWNGSNCKVCGNGMYGEKCSMPCGKCEIGTFCNNVSGICPFGCQDKWQGSKCDKENSGSGVIVGVTLGSISVGIIFFVVFTFLYIRWRQCKNPGSKGVLFSRFDMVKDDVKNIETEYVNISASAAEFCPFQEQHSDENTYKNVADTSITINVNELQFVIEEKSKSEPNAFYKEYKRLPAEDMTRCQVSQLPDNKMKNRFKTTFPYDHSRVVLKEQWKDSDKDYINANYIKDFKDEKRYLATQGPMSKTSWDFWRMIWQEQVECIVMLTNLFEGGKNKCFKYWPDQSDHLKVGLCKISLLEEIKYACYTMRKLFIERTDTPMKRDIIQLHFTSWPDHGTPEELDLVQFHRAVMKIDKAGSPLLVHCSAGVGRTGTFIGYDALLRRGKETGQINVFEFVKKMREDRMTMIQTKEQYVCLHKALACGLLGEGMILKQTDLEIKINQLLNDKSPQNQQSLYKEYKLLSSLGPELRDNSPKVENDVTKTPNSRVDKHRIYLTSHIKGSSDYINAVVVPSFTDLRGFIMTTYPIPDTEIDSWRFCMDQEVDVISVFISTKEIWWIPQRGQSIACSPFYITNQDTGSEVRGVIQEQLVLTEQKNRRDITLFRINPEKEEHTLQGVRLLLEKSMGEDVKTLVIGQDGQRATALFIVLYNVLQQLRLDKEIDVLTAVRRIQSRNPNVFTTLEEYRMCYQMILDSVSEEVYANV</sequence>
<evidence type="ECO:0000313" key="10">
    <source>
        <dbReference type="Proteomes" id="UP000694844"/>
    </source>
</evidence>
<dbReference type="SUPFAM" id="SSF52799">
    <property type="entry name" value="(Phosphotyrosine protein) phosphatases II"/>
    <property type="match status" value="3"/>
</dbReference>
<dbReference type="PANTHER" id="PTHR19134:SF562">
    <property type="entry name" value="PROTEIN-TYROSINE-PHOSPHATASE"/>
    <property type="match status" value="1"/>
</dbReference>
<dbReference type="EC" id="3.1.3.48" evidence="2"/>
<dbReference type="InterPro" id="IPR003595">
    <property type="entry name" value="Tyr_Pase_cat"/>
</dbReference>
<feature type="transmembrane region" description="Helical" evidence="6">
    <location>
        <begin position="325"/>
        <end position="349"/>
    </location>
</feature>
<dbReference type="InterPro" id="IPR002049">
    <property type="entry name" value="LE_dom"/>
</dbReference>
<dbReference type="InterPro" id="IPR029021">
    <property type="entry name" value="Prot-tyrosine_phosphatase-like"/>
</dbReference>
<dbReference type="PROSITE" id="PS50056">
    <property type="entry name" value="TYR_PHOSPHATASE_2"/>
    <property type="match status" value="1"/>
</dbReference>
<feature type="domain" description="Tyrosine specific protein phosphatases" evidence="9">
    <location>
        <begin position="1186"/>
        <end position="1259"/>
    </location>
</feature>
<dbReference type="GeneID" id="111117112"/>
<dbReference type="Proteomes" id="UP000694844">
    <property type="component" value="Chromosome 10"/>
</dbReference>
<dbReference type="CDD" id="cd00055">
    <property type="entry name" value="EGF_Lam"/>
    <property type="match status" value="2"/>
</dbReference>
<feature type="signal peptide" evidence="7">
    <location>
        <begin position="1"/>
        <end position="21"/>
    </location>
</feature>
<dbReference type="SMART" id="SM00194">
    <property type="entry name" value="PTPc"/>
    <property type="match status" value="1"/>
</dbReference>
<protein>
    <recommendedName>
        <fullName evidence="2">protein-tyrosine-phosphatase</fullName>
        <ecNumber evidence="2">3.1.3.48</ecNumber>
    </recommendedName>
</protein>
<evidence type="ECO:0000256" key="1">
    <source>
        <dbReference type="ARBA" id="ARBA00009580"/>
    </source>
</evidence>
<comment type="similarity">
    <text evidence="1">Belongs to the protein-tyrosine phosphatase family.</text>
</comment>
<dbReference type="CDD" id="cd00047">
    <property type="entry name" value="PTPc"/>
    <property type="match status" value="1"/>
</dbReference>
<dbReference type="Gene3D" id="2.170.300.10">
    <property type="entry name" value="Tie2 ligand-binding domain superfamily"/>
    <property type="match status" value="3"/>
</dbReference>
<evidence type="ECO:0000256" key="5">
    <source>
        <dbReference type="ARBA" id="ARBA00051722"/>
    </source>
</evidence>
<dbReference type="PROSITE" id="PS00383">
    <property type="entry name" value="TYR_PHOSPHATASE_1"/>
    <property type="match status" value="1"/>
</dbReference>
<feature type="transmembrane region" description="Helical" evidence="6">
    <location>
        <begin position="905"/>
        <end position="929"/>
    </location>
</feature>
<dbReference type="PRINTS" id="PR00700">
    <property type="entry name" value="PRTYPHPHTASE"/>
</dbReference>
<feature type="domain" description="Tyrosine-protein phosphatase" evidence="8">
    <location>
        <begin position="1014"/>
        <end position="1268"/>
    </location>
</feature>
<dbReference type="RefSeq" id="XP_022311905.1">
    <property type="nucleotide sequence ID" value="XM_022456197.1"/>
</dbReference>
<dbReference type="Gene3D" id="2.60.120.260">
    <property type="entry name" value="Galactose-binding domain-like"/>
    <property type="match status" value="1"/>
</dbReference>
<keyword evidence="6" id="KW-0812">Transmembrane</keyword>
<dbReference type="KEGG" id="cvn:111117112"/>
<evidence type="ECO:0000256" key="3">
    <source>
        <dbReference type="ARBA" id="ARBA00022801"/>
    </source>
</evidence>
<dbReference type="SUPFAM" id="SSF49785">
    <property type="entry name" value="Galactose-binding domain-like"/>
    <property type="match status" value="1"/>
</dbReference>
<dbReference type="SMART" id="SM00404">
    <property type="entry name" value="PTPc_motif"/>
    <property type="match status" value="1"/>
</dbReference>
<keyword evidence="6" id="KW-0472">Membrane</keyword>
<dbReference type="InterPro" id="IPR000387">
    <property type="entry name" value="Tyr_Pase_dom"/>
</dbReference>
<keyword evidence="4" id="KW-0904">Protein phosphatase</keyword>
<dbReference type="OrthoDB" id="6058203at2759"/>
<dbReference type="PROSITE" id="PS50055">
    <property type="entry name" value="TYR_PHOSPHATASE_PTP"/>
    <property type="match status" value="3"/>
</dbReference>
<keyword evidence="7" id="KW-0732">Signal</keyword>
<name>A0A8B8C8F2_CRAVI</name>
<feature type="chain" id="PRO_5034753356" description="protein-tyrosine-phosphatase" evidence="7">
    <location>
        <begin position="22"/>
        <end position="1548"/>
    </location>
</feature>
<evidence type="ECO:0000259" key="9">
    <source>
        <dbReference type="PROSITE" id="PS50056"/>
    </source>
</evidence>
<dbReference type="PANTHER" id="PTHR19134">
    <property type="entry name" value="RECEPTOR-TYPE TYROSINE-PROTEIN PHOSPHATASE"/>
    <property type="match status" value="1"/>
</dbReference>
<evidence type="ECO:0000256" key="6">
    <source>
        <dbReference type="SAM" id="Phobius"/>
    </source>
</evidence>
<dbReference type="InterPro" id="IPR008979">
    <property type="entry name" value="Galactose-bd-like_sf"/>
</dbReference>
<feature type="domain" description="Tyrosine-protein phosphatase" evidence="8">
    <location>
        <begin position="434"/>
        <end position="562"/>
    </location>
</feature>
<evidence type="ECO:0000256" key="4">
    <source>
        <dbReference type="ARBA" id="ARBA00022912"/>
    </source>
</evidence>
<dbReference type="FunFam" id="3.90.190.10:FF:000102">
    <property type="entry name" value="Receptor-type tyrosine-protein phosphatase"/>
    <property type="match status" value="1"/>
</dbReference>
<dbReference type="InterPro" id="IPR000242">
    <property type="entry name" value="PTP_cat"/>
</dbReference>
<dbReference type="SMART" id="SM00181">
    <property type="entry name" value="EGF"/>
    <property type="match status" value="7"/>
</dbReference>
<accession>A0A8B8C8F2</accession>
<evidence type="ECO:0000313" key="11">
    <source>
        <dbReference type="RefSeq" id="XP_022311905.1"/>
    </source>
</evidence>
<dbReference type="InterPro" id="IPR000742">
    <property type="entry name" value="EGF"/>
</dbReference>
<dbReference type="Gene3D" id="3.90.190.10">
    <property type="entry name" value="Protein tyrosine phosphatase superfamily"/>
    <property type="match status" value="3"/>
</dbReference>
<dbReference type="SMART" id="SM00180">
    <property type="entry name" value="EGF_Lam"/>
    <property type="match status" value="2"/>
</dbReference>